<accession>A0A4R6WGE0</accession>
<feature type="domain" description="Thioredoxin" evidence="6">
    <location>
        <begin position="321"/>
        <end position="478"/>
    </location>
</feature>
<dbReference type="Pfam" id="PF08534">
    <property type="entry name" value="Redoxin"/>
    <property type="match status" value="1"/>
</dbReference>
<reference evidence="7 8" key="1">
    <citation type="submission" date="2019-03" db="EMBL/GenBank/DDBJ databases">
        <title>Genomic Encyclopedia of Archaeal and Bacterial Type Strains, Phase II (KMG-II): from individual species to whole genera.</title>
        <authorList>
            <person name="Goeker M."/>
        </authorList>
    </citation>
    <scope>NUCLEOTIDE SEQUENCE [LARGE SCALE GENOMIC DNA]</scope>
    <source>
        <strain evidence="7 8">DSM 28353</strain>
    </source>
</reference>
<dbReference type="OrthoDB" id="743079at2"/>
<evidence type="ECO:0000256" key="2">
    <source>
        <dbReference type="ARBA" id="ARBA00022748"/>
    </source>
</evidence>
<evidence type="ECO:0000256" key="5">
    <source>
        <dbReference type="SAM" id="SignalP"/>
    </source>
</evidence>
<name>A0A4R6WGE0_9SPHI</name>
<dbReference type="GO" id="GO:0030313">
    <property type="term" value="C:cell envelope"/>
    <property type="evidence" value="ECO:0007669"/>
    <property type="project" value="UniProtKB-SubCell"/>
</dbReference>
<feature type="chain" id="PRO_5020471450" evidence="5">
    <location>
        <begin position="23"/>
        <end position="481"/>
    </location>
</feature>
<dbReference type="GO" id="GO:0016491">
    <property type="term" value="F:oxidoreductase activity"/>
    <property type="evidence" value="ECO:0007669"/>
    <property type="project" value="InterPro"/>
</dbReference>
<evidence type="ECO:0000313" key="8">
    <source>
        <dbReference type="Proteomes" id="UP000295292"/>
    </source>
</evidence>
<dbReference type="PANTHER" id="PTHR42852:SF6">
    <property type="entry name" value="THIOL:DISULFIDE INTERCHANGE PROTEIN DSBE"/>
    <property type="match status" value="1"/>
</dbReference>
<dbReference type="InterPro" id="IPR013766">
    <property type="entry name" value="Thioredoxin_domain"/>
</dbReference>
<dbReference type="PROSITE" id="PS51352">
    <property type="entry name" value="THIOREDOXIN_2"/>
    <property type="match status" value="1"/>
</dbReference>
<proteinExistence type="predicted"/>
<dbReference type="Gene3D" id="3.40.30.10">
    <property type="entry name" value="Glutaredoxin"/>
    <property type="match status" value="1"/>
</dbReference>
<dbReference type="Proteomes" id="UP000295292">
    <property type="component" value="Unassembled WGS sequence"/>
</dbReference>
<protein>
    <submittedName>
        <fullName evidence="7">Thioredoxin-like protein</fullName>
    </submittedName>
</protein>
<evidence type="ECO:0000256" key="1">
    <source>
        <dbReference type="ARBA" id="ARBA00004196"/>
    </source>
</evidence>
<dbReference type="EMBL" id="SNYV01000011">
    <property type="protein sequence ID" value="TDQ79164.1"/>
    <property type="molecule type" value="Genomic_DNA"/>
</dbReference>
<organism evidence="7 8">
    <name type="scientific">Sphingobacterium yanglingense</name>
    <dbReference type="NCBI Taxonomy" id="1437280"/>
    <lineage>
        <taxon>Bacteria</taxon>
        <taxon>Pseudomonadati</taxon>
        <taxon>Bacteroidota</taxon>
        <taxon>Sphingobacteriia</taxon>
        <taxon>Sphingobacteriales</taxon>
        <taxon>Sphingobacteriaceae</taxon>
        <taxon>Sphingobacterium</taxon>
    </lineage>
</organism>
<dbReference type="InterPro" id="IPR050553">
    <property type="entry name" value="Thioredoxin_ResA/DsbE_sf"/>
</dbReference>
<keyword evidence="5" id="KW-0732">Signal</keyword>
<feature type="signal peptide" evidence="5">
    <location>
        <begin position="1"/>
        <end position="22"/>
    </location>
</feature>
<dbReference type="InterPro" id="IPR036249">
    <property type="entry name" value="Thioredoxin-like_sf"/>
</dbReference>
<evidence type="ECO:0000313" key="7">
    <source>
        <dbReference type="EMBL" id="TDQ79164.1"/>
    </source>
</evidence>
<keyword evidence="2" id="KW-0201">Cytochrome c-type biogenesis</keyword>
<keyword evidence="3" id="KW-1015">Disulfide bond</keyword>
<keyword evidence="8" id="KW-1185">Reference proteome</keyword>
<dbReference type="SUPFAM" id="SSF52833">
    <property type="entry name" value="Thioredoxin-like"/>
    <property type="match status" value="1"/>
</dbReference>
<dbReference type="RefSeq" id="WP_133582977.1">
    <property type="nucleotide sequence ID" value="NZ_SNYV01000011.1"/>
</dbReference>
<evidence type="ECO:0000259" key="6">
    <source>
        <dbReference type="PROSITE" id="PS51352"/>
    </source>
</evidence>
<dbReference type="InterPro" id="IPR013740">
    <property type="entry name" value="Redoxin"/>
</dbReference>
<evidence type="ECO:0000256" key="3">
    <source>
        <dbReference type="ARBA" id="ARBA00023157"/>
    </source>
</evidence>
<comment type="subcellular location">
    <subcellularLocation>
        <location evidence="1">Cell envelope</location>
    </subcellularLocation>
</comment>
<gene>
    <name evidence="7" type="ORF">CLV99_0596</name>
</gene>
<comment type="caution">
    <text evidence="7">The sequence shown here is derived from an EMBL/GenBank/DDBJ whole genome shotgun (WGS) entry which is preliminary data.</text>
</comment>
<evidence type="ECO:0000256" key="4">
    <source>
        <dbReference type="ARBA" id="ARBA00023284"/>
    </source>
</evidence>
<dbReference type="AlphaFoldDB" id="A0A4R6WGE0"/>
<dbReference type="PANTHER" id="PTHR42852">
    <property type="entry name" value="THIOL:DISULFIDE INTERCHANGE PROTEIN DSBE"/>
    <property type="match status" value="1"/>
</dbReference>
<sequence>MQAFKHLLSGALIIGSISASFAQKGHMTLTVHAPNSKNPMVTVTTPVEGYYFDGNNRHFNLDSSSFYSTQQIPLDGTSIISVHNDYREAKLIVRPGQRAEISFLENGELAIKGENADGQYLYNRITADNTRSRFEELDGSPTVSGRLLKLDSMRQVDNNAILTLVNKGNIDPEFTKVLKSESEMYYRLLWSTDLFFTCRPLVYGEDQSSSKVAPEFVTAWKKMYSDVDEDWARSPFFTRLMSRYSSLLSIGHPREQNNNTPWALTELEKLKPLLKGKLLECAWANFIILGLRNNENEAIWLTNFEEFKQQFPNSKITPILAPALKSVEDYHAKLLIDTPGVIFLENVDYYTSLKELMKGIKGKFYYVDLWATWCGPCKAELQYSIKLHDELEKVGFTPLYLSLDNEKADTKWKEMVKGFPLKGLNMRTGEALHKGINQEVPKFTGIPRYLIVNDKGDIVNWDALRPSDGTALIQQLKSYLK</sequence>
<keyword evidence="4" id="KW-0676">Redox-active center</keyword>
<dbReference type="CDD" id="cd02966">
    <property type="entry name" value="TlpA_like_family"/>
    <property type="match status" value="1"/>
</dbReference>
<dbReference type="GO" id="GO:0017004">
    <property type="term" value="P:cytochrome complex assembly"/>
    <property type="evidence" value="ECO:0007669"/>
    <property type="project" value="UniProtKB-KW"/>
</dbReference>